<dbReference type="Proteomes" id="UP001589645">
    <property type="component" value="Unassembled WGS sequence"/>
</dbReference>
<name>A0ABV5HMA6_9VIBR</name>
<dbReference type="InterPro" id="IPR012433">
    <property type="entry name" value="Imm11"/>
</dbReference>
<comment type="caution">
    <text evidence="2">The sequence shown here is derived from an EMBL/GenBank/DDBJ whole genome shotgun (WGS) entry which is preliminary data.</text>
</comment>
<protein>
    <submittedName>
        <fullName evidence="2">Imm11 family protein</fullName>
    </submittedName>
</protein>
<evidence type="ECO:0000259" key="1">
    <source>
        <dbReference type="Pfam" id="PF07791"/>
    </source>
</evidence>
<dbReference type="EMBL" id="JBHMEP010000002">
    <property type="protein sequence ID" value="MFB9135360.1"/>
    <property type="molecule type" value="Genomic_DNA"/>
</dbReference>
<sequence>MNKYNESYYIIFNKYNEDTLYLKAQKQSDMRDYEYTKLKSGPPLFFENAYKDKDLSAGIKRPIKLAHMNITYPIISEGIKNSLGSIENDNFQFYPAIIIDDTGKYFESFWFFNVFEQLDVLDLELCDIDDYDPEDDMHDIEKYYLSDEKMSQIPEGQRLVFMPKYGDVGHIMVHESIVKVFKKHNVDTLNFVKVSEWKMGKQFID</sequence>
<dbReference type="RefSeq" id="WP_390192150.1">
    <property type="nucleotide sequence ID" value="NZ_JBHMEP010000002.1"/>
</dbReference>
<evidence type="ECO:0000313" key="3">
    <source>
        <dbReference type="Proteomes" id="UP001589645"/>
    </source>
</evidence>
<accession>A0ABV5HMA6</accession>
<reference evidence="2 3" key="1">
    <citation type="submission" date="2024-09" db="EMBL/GenBank/DDBJ databases">
        <authorList>
            <person name="Sun Q."/>
            <person name="Mori K."/>
        </authorList>
    </citation>
    <scope>NUCLEOTIDE SEQUENCE [LARGE SCALE GENOMIC DNA]</scope>
    <source>
        <strain evidence="2 3">CECT 8064</strain>
    </source>
</reference>
<dbReference type="Pfam" id="PF07791">
    <property type="entry name" value="Imm11"/>
    <property type="match status" value="1"/>
</dbReference>
<feature type="domain" description="Immunity MXAN-0049 protein" evidence="1">
    <location>
        <begin position="16"/>
        <end position="144"/>
    </location>
</feature>
<keyword evidence="3" id="KW-1185">Reference proteome</keyword>
<evidence type="ECO:0000313" key="2">
    <source>
        <dbReference type="EMBL" id="MFB9135360.1"/>
    </source>
</evidence>
<proteinExistence type="predicted"/>
<gene>
    <name evidence="2" type="ORF">ACFFUV_10340</name>
</gene>
<organism evidence="2 3">
    <name type="scientific">Vibrio olivae</name>
    <dbReference type="NCBI Taxonomy" id="1243002"/>
    <lineage>
        <taxon>Bacteria</taxon>
        <taxon>Pseudomonadati</taxon>
        <taxon>Pseudomonadota</taxon>
        <taxon>Gammaproteobacteria</taxon>
        <taxon>Vibrionales</taxon>
        <taxon>Vibrionaceae</taxon>
        <taxon>Vibrio</taxon>
    </lineage>
</organism>